<evidence type="ECO:0000256" key="2">
    <source>
        <dbReference type="SAM" id="MobiDB-lite"/>
    </source>
</evidence>
<evidence type="ECO:0000256" key="1">
    <source>
        <dbReference type="SAM" id="Coils"/>
    </source>
</evidence>
<feature type="compositionally biased region" description="Polar residues" evidence="2">
    <location>
        <begin position="52"/>
        <end position="68"/>
    </location>
</feature>
<dbReference type="Proteomes" id="UP001295794">
    <property type="component" value="Unassembled WGS sequence"/>
</dbReference>
<feature type="coiled-coil region" evidence="1">
    <location>
        <begin position="229"/>
        <end position="284"/>
    </location>
</feature>
<sequence length="285" mass="32296">MNQNPFYSFPSRPDYQGLLVPQTPSTQRTHYYPNAYSFPQQQQPAGQQWPPFNSQAEGSSPLPNSSPAHSDVAPSSDAIETPTRSTLTRTPSPAPTQTAGKKARSRVTKKNPVFGEVLGAWRGSKKLSILRNKALREKAEGRKEISARFLRLSHDIIERCERLAFETGAWLHLSVQHRFATDPFLHYTSPALLKEATDDMNRITNDFSKLFRTLMAARNESTKELHKQLTAAKEKEHQATAALDELRAAQEEAERRAETHAEVLRAKEMELESYKIQLRMVTQKK</sequence>
<accession>A0AAD2GVL3</accession>
<reference evidence="3" key="1">
    <citation type="submission" date="2023-11" db="EMBL/GenBank/DDBJ databases">
        <authorList>
            <person name="De Vega J J."/>
            <person name="De Vega J J."/>
        </authorList>
    </citation>
    <scope>NUCLEOTIDE SEQUENCE</scope>
</reference>
<proteinExistence type="predicted"/>
<keyword evidence="1" id="KW-0175">Coiled coil</keyword>
<gene>
    <name evidence="3" type="ORF">MYCIT1_LOCUS4545</name>
</gene>
<feature type="region of interest" description="Disordered" evidence="2">
    <location>
        <begin position="1"/>
        <end position="108"/>
    </location>
</feature>
<comment type="caution">
    <text evidence="3">The sequence shown here is derived from an EMBL/GenBank/DDBJ whole genome shotgun (WGS) entry which is preliminary data.</text>
</comment>
<feature type="compositionally biased region" description="Low complexity" evidence="2">
    <location>
        <begin position="81"/>
        <end position="91"/>
    </location>
</feature>
<protein>
    <submittedName>
        <fullName evidence="3">Uncharacterized protein</fullName>
    </submittedName>
</protein>
<evidence type="ECO:0000313" key="3">
    <source>
        <dbReference type="EMBL" id="CAK5264406.1"/>
    </source>
</evidence>
<dbReference type="EMBL" id="CAVNYO010000055">
    <property type="protein sequence ID" value="CAK5264406.1"/>
    <property type="molecule type" value="Genomic_DNA"/>
</dbReference>
<evidence type="ECO:0000313" key="4">
    <source>
        <dbReference type="Proteomes" id="UP001295794"/>
    </source>
</evidence>
<dbReference type="AlphaFoldDB" id="A0AAD2GVL3"/>
<feature type="compositionally biased region" description="Low complexity" evidence="2">
    <location>
        <begin position="39"/>
        <end position="51"/>
    </location>
</feature>
<name>A0AAD2GVL3_9AGAR</name>
<keyword evidence="4" id="KW-1185">Reference proteome</keyword>
<organism evidence="3 4">
    <name type="scientific">Mycena citricolor</name>
    <dbReference type="NCBI Taxonomy" id="2018698"/>
    <lineage>
        <taxon>Eukaryota</taxon>
        <taxon>Fungi</taxon>
        <taxon>Dikarya</taxon>
        <taxon>Basidiomycota</taxon>
        <taxon>Agaricomycotina</taxon>
        <taxon>Agaricomycetes</taxon>
        <taxon>Agaricomycetidae</taxon>
        <taxon>Agaricales</taxon>
        <taxon>Marasmiineae</taxon>
        <taxon>Mycenaceae</taxon>
        <taxon>Mycena</taxon>
    </lineage>
</organism>